<evidence type="ECO:0000259" key="4">
    <source>
        <dbReference type="PROSITE" id="PS50887"/>
    </source>
</evidence>
<dbReference type="SUPFAM" id="SSF55073">
    <property type="entry name" value="Nucleotide cyclase"/>
    <property type="match status" value="1"/>
</dbReference>
<dbReference type="EMBL" id="RCTF01000012">
    <property type="protein sequence ID" value="RLP76743.1"/>
    <property type="molecule type" value="Genomic_DNA"/>
</dbReference>
<feature type="transmembrane region" description="Helical" evidence="3">
    <location>
        <begin position="123"/>
        <end position="141"/>
    </location>
</feature>
<dbReference type="PANTHER" id="PTHR45138:SF9">
    <property type="entry name" value="DIGUANYLATE CYCLASE DGCM-RELATED"/>
    <property type="match status" value="1"/>
</dbReference>
<organism evidence="5 6">
    <name type="scientific">Xanthobacter tagetidis</name>
    <dbReference type="NCBI Taxonomy" id="60216"/>
    <lineage>
        <taxon>Bacteria</taxon>
        <taxon>Pseudomonadati</taxon>
        <taxon>Pseudomonadota</taxon>
        <taxon>Alphaproteobacteria</taxon>
        <taxon>Hyphomicrobiales</taxon>
        <taxon>Xanthobacteraceae</taxon>
        <taxon>Xanthobacter</taxon>
    </lineage>
</organism>
<evidence type="ECO:0000256" key="1">
    <source>
        <dbReference type="ARBA" id="ARBA00012528"/>
    </source>
</evidence>
<sequence>MVAYFAAMLALFRARGTLGIGAFFCALGSLHFMETYLAASYYVALPLGVSLSPGSVVMFAGKLALLLLVYIREDALVARQPIYGLMLGNGILLVLVALLRTHYTTPAPGVPADLAFMDQVGVLMAWGTLLLFIDCVALILLYERLSRLFRGSLVLTIWAALALVLTFDQLAFFTVLNVSLGVPLSAGIGGWIGKLAAAAVYASMLAVYLTRFERRREGPSPSITDVFDTLTYRQKYEKLEIASRHDALTQALHRGQFDPLGRDLIAVAGTSGQPLSLLLVDVDGFKEVNDGHGHPVGDEVLRRLAGALREGLRRGDYVVRYGGDEFAIFTPGVNHRAAMQIAAMIRQRVEAAPLPPGIPSQSVSIGIATTPDDGTNLTDLLATADKRLYAAKGAGRDRTVGAFDT</sequence>
<dbReference type="SMART" id="SM00267">
    <property type="entry name" value="GGDEF"/>
    <property type="match status" value="1"/>
</dbReference>
<reference evidence="5 6" key="1">
    <citation type="submission" date="2018-10" db="EMBL/GenBank/DDBJ databases">
        <title>Xanthobacter tagetidis genome sequencing and assembly.</title>
        <authorList>
            <person name="Maclea K.S."/>
            <person name="Goen A.E."/>
            <person name="Fatima S.A."/>
        </authorList>
    </citation>
    <scope>NUCLEOTIDE SEQUENCE [LARGE SCALE GENOMIC DNA]</scope>
    <source>
        <strain evidence="5 6">ATCC 700314</strain>
    </source>
</reference>
<dbReference type="Gene3D" id="3.30.70.270">
    <property type="match status" value="1"/>
</dbReference>
<gene>
    <name evidence="5" type="ORF">D9R14_14725</name>
</gene>
<proteinExistence type="predicted"/>
<feature type="transmembrane region" description="Helical" evidence="3">
    <location>
        <begin position="188"/>
        <end position="209"/>
    </location>
</feature>
<dbReference type="InterPro" id="IPR043128">
    <property type="entry name" value="Rev_trsase/Diguanyl_cyclase"/>
</dbReference>
<dbReference type="InterPro" id="IPR029787">
    <property type="entry name" value="Nucleotide_cyclase"/>
</dbReference>
<comment type="caution">
    <text evidence="5">The sequence shown here is derived from an EMBL/GenBank/DDBJ whole genome shotgun (WGS) entry which is preliminary data.</text>
</comment>
<dbReference type="InterPro" id="IPR000160">
    <property type="entry name" value="GGDEF_dom"/>
</dbReference>
<dbReference type="OrthoDB" id="9812260at2"/>
<dbReference type="Proteomes" id="UP000269692">
    <property type="component" value="Unassembled WGS sequence"/>
</dbReference>
<feature type="transmembrane region" description="Helical" evidence="3">
    <location>
        <begin position="82"/>
        <end position="103"/>
    </location>
</feature>
<dbReference type="Pfam" id="PF20973">
    <property type="entry name" value="VUPS"/>
    <property type="match status" value="1"/>
</dbReference>
<comment type="catalytic activity">
    <reaction evidence="2">
        <text>2 GTP = 3',3'-c-di-GMP + 2 diphosphate</text>
        <dbReference type="Rhea" id="RHEA:24898"/>
        <dbReference type="ChEBI" id="CHEBI:33019"/>
        <dbReference type="ChEBI" id="CHEBI:37565"/>
        <dbReference type="ChEBI" id="CHEBI:58805"/>
        <dbReference type="EC" id="2.7.7.65"/>
    </reaction>
</comment>
<dbReference type="EC" id="2.7.7.65" evidence="1"/>
<evidence type="ECO:0000313" key="5">
    <source>
        <dbReference type="EMBL" id="RLP76743.1"/>
    </source>
</evidence>
<feature type="transmembrane region" description="Helical" evidence="3">
    <location>
        <begin position="43"/>
        <end position="70"/>
    </location>
</feature>
<dbReference type="AlphaFoldDB" id="A0A3L7A8R8"/>
<dbReference type="InterPro" id="IPR048533">
    <property type="entry name" value="VUPS"/>
</dbReference>
<dbReference type="PROSITE" id="PS50887">
    <property type="entry name" value="GGDEF"/>
    <property type="match status" value="1"/>
</dbReference>
<evidence type="ECO:0000256" key="2">
    <source>
        <dbReference type="ARBA" id="ARBA00034247"/>
    </source>
</evidence>
<keyword evidence="3" id="KW-0472">Membrane</keyword>
<accession>A0A3L7A8R8</accession>
<dbReference type="PANTHER" id="PTHR45138">
    <property type="entry name" value="REGULATORY COMPONENTS OF SENSORY TRANSDUCTION SYSTEM"/>
    <property type="match status" value="1"/>
</dbReference>
<evidence type="ECO:0000256" key="3">
    <source>
        <dbReference type="SAM" id="Phobius"/>
    </source>
</evidence>
<dbReference type="CDD" id="cd01949">
    <property type="entry name" value="GGDEF"/>
    <property type="match status" value="1"/>
</dbReference>
<name>A0A3L7A8R8_9HYPH</name>
<keyword evidence="3" id="KW-1133">Transmembrane helix</keyword>
<dbReference type="Pfam" id="PF00990">
    <property type="entry name" value="GGDEF"/>
    <property type="match status" value="1"/>
</dbReference>
<feature type="transmembrane region" description="Helical" evidence="3">
    <location>
        <begin position="153"/>
        <end position="176"/>
    </location>
</feature>
<feature type="domain" description="GGDEF" evidence="4">
    <location>
        <begin position="273"/>
        <end position="405"/>
    </location>
</feature>
<keyword evidence="3" id="KW-0812">Transmembrane</keyword>
<evidence type="ECO:0000313" key="6">
    <source>
        <dbReference type="Proteomes" id="UP000269692"/>
    </source>
</evidence>
<dbReference type="InterPro" id="IPR050469">
    <property type="entry name" value="Diguanylate_Cyclase"/>
</dbReference>
<dbReference type="NCBIfam" id="TIGR00254">
    <property type="entry name" value="GGDEF"/>
    <property type="match status" value="1"/>
</dbReference>
<dbReference type="GO" id="GO:0052621">
    <property type="term" value="F:diguanylate cyclase activity"/>
    <property type="evidence" value="ECO:0007669"/>
    <property type="project" value="UniProtKB-EC"/>
</dbReference>
<keyword evidence="6" id="KW-1185">Reference proteome</keyword>
<protein>
    <recommendedName>
        <fullName evidence="1">diguanylate cyclase</fullName>
        <ecNumber evidence="1">2.7.7.65</ecNumber>
    </recommendedName>
</protein>
<dbReference type="FunFam" id="3.30.70.270:FF:000001">
    <property type="entry name" value="Diguanylate cyclase domain protein"/>
    <property type="match status" value="1"/>
</dbReference>